<reference evidence="2 3" key="1">
    <citation type="submission" date="2021-06" db="EMBL/GenBank/DDBJ databases">
        <title>Bacillus sp. RD4P76, an endophyte from a halophyte.</title>
        <authorList>
            <person name="Sun J.-Q."/>
        </authorList>
    </citation>
    <scope>NUCLEOTIDE SEQUENCE [LARGE SCALE GENOMIC DNA]</scope>
    <source>
        <strain evidence="2 3">JCM 17098</strain>
    </source>
</reference>
<protein>
    <recommendedName>
        <fullName evidence="4">DUF4352 domain-containing protein</fullName>
    </recommendedName>
</protein>
<evidence type="ECO:0000313" key="2">
    <source>
        <dbReference type="EMBL" id="MBU9721633.1"/>
    </source>
</evidence>
<feature type="chain" id="PRO_5045089532" description="DUF4352 domain-containing protein" evidence="1">
    <location>
        <begin position="20"/>
        <end position="156"/>
    </location>
</feature>
<sequence length="156" mass="17804">MKRLFLLLLFSILFTGCQSNETLSWGETYTTENLKITPIDLQVITDSEFLTEYGQEVVVDIELKNTSDTDLTIDRGFYYNSLGVLHTEEMDGEKEIISRMDLEAFPFDVYTCELEEGQSVETQLIMITGLGEVLELVFDGDGGLEKDNYEVSWQLN</sequence>
<name>A0ABS6JST2_9BACI</name>
<feature type="signal peptide" evidence="1">
    <location>
        <begin position="1"/>
        <end position="19"/>
    </location>
</feature>
<keyword evidence="3" id="KW-1185">Reference proteome</keyword>
<evidence type="ECO:0000256" key="1">
    <source>
        <dbReference type="SAM" id="SignalP"/>
    </source>
</evidence>
<dbReference type="Proteomes" id="UP000790580">
    <property type="component" value="Unassembled WGS sequence"/>
</dbReference>
<organism evidence="2 3">
    <name type="scientific">Evansella alkalicola</name>
    <dbReference type="NCBI Taxonomy" id="745819"/>
    <lineage>
        <taxon>Bacteria</taxon>
        <taxon>Bacillati</taxon>
        <taxon>Bacillota</taxon>
        <taxon>Bacilli</taxon>
        <taxon>Bacillales</taxon>
        <taxon>Bacillaceae</taxon>
        <taxon>Evansella</taxon>
    </lineage>
</organism>
<evidence type="ECO:0000313" key="3">
    <source>
        <dbReference type="Proteomes" id="UP000790580"/>
    </source>
</evidence>
<gene>
    <name evidence="2" type="ORF">KS407_09280</name>
</gene>
<evidence type="ECO:0008006" key="4">
    <source>
        <dbReference type="Google" id="ProtNLM"/>
    </source>
</evidence>
<dbReference type="PROSITE" id="PS51257">
    <property type="entry name" value="PROKAR_LIPOPROTEIN"/>
    <property type="match status" value="1"/>
</dbReference>
<dbReference type="EMBL" id="JAHQCR010000040">
    <property type="protein sequence ID" value="MBU9721633.1"/>
    <property type="molecule type" value="Genomic_DNA"/>
</dbReference>
<keyword evidence="1" id="KW-0732">Signal</keyword>
<comment type="caution">
    <text evidence="2">The sequence shown here is derived from an EMBL/GenBank/DDBJ whole genome shotgun (WGS) entry which is preliminary data.</text>
</comment>
<proteinExistence type="predicted"/>
<accession>A0ABS6JST2</accession>
<dbReference type="RefSeq" id="WP_088074396.1">
    <property type="nucleotide sequence ID" value="NZ_JAHQCR010000040.1"/>
</dbReference>